<name>F0SXL5_SYNGF</name>
<dbReference type="InterPro" id="IPR006837">
    <property type="entry name" value="Divergent_DAC"/>
</dbReference>
<dbReference type="Pfam" id="PF04748">
    <property type="entry name" value="Polysacc_deac_2"/>
    <property type="match status" value="1"/>
</dbReference>
<organism evidence="1 2">
    <name type="scientific">Syntrophobotulus glycolicus (strain DSM 8271 / FlGlyR)</name>
    <dbReference type="NCBI Taxonomy" id="645991"/>
    <lineage>
        <taxon>Bacteria</taxon>
        <taxon>Bacillati</taxon>
        <taxon>Bacillota</taxon>
        <taxon>Clostridia</taxon>
        <taxon>Eubacteriales</taxon>
        <taxon>Desulfitobacteriaceae</taxon>
        <taxon>Syntrophobotulus</taxon>
    </lineage>
</organism>
<dbReference type="CDD" id="cd10936">
    <property type="entry name" value="CE4_DAC2"/>
    <property type="match status" value="1"/>
</dbReference>
<keyword evidence="2" id="KW-1185">Reference proteome</keyword>
<evidence type="ECO:0008006" key="3">
    <source>
        <dbReference type="Google" id="ProtNLM"/>
    </source>
</evidence>
<sequence length="282" mass="31139">MKMRILILPRRPLLIFLSFILLSLFAGSALLINRSQDLTAGNLSNDSDEAVNAGKGKPKIAVIIDDFGEARDGVNEIMKIKKHLTFAVMPFLTYTTSDATEAHKRGYEVIVHMPMQSQTVDNINWLGRRPIMLKTSNDEIKKIAKESIDSVPHAVGVNIHMGSLASQNERVISNVMEVVKARNLYFVDSRTTPNTVCKAVAKRFGVKFLQRNIFLEHSSKTKGYIEGQLVEAGELALKEGYAVVIGHVGAEGGAITAQVLEEMIPKLESKGIEFVYASELLK</sequence>
<dbReference type="PANTHER" id="PTHR30105:SF2">
    <property type="entry name" value="DIVERGENT POLYSACCHARIDE DEACETYLASE SUPERFAMILY"/>
    <property type="match status" value="1"/>
</dbReference>
<evidence type="ECO:0000313" key="2">
    <source>
        <dbReference type="Proteomes" id="UP000007488"/>
    </source>
</evidence>
<dbReference type="OrthoDB" id="9784811at2"/>
<dbReference type="KEGG" id="sgy:Sgly_1548"/>
<dbReference type="STRING" id="645991.Sgly_1548"/>
<reference evidence="1 2" key="1">
    <citation type="journal article" date="2011" name="Stand. Genomic Sci.">
        <title>Complete genome sequence of Syntrophobotulus glycolicus type strain (FlGlyR).</title>
        <authorList>
            <person name="Han C."/>
            <person name="Mwirichia R."/>
            <person name="Chertkov O."/>
            <person name="Held B."/>
            <person name="Lapidus A."/>
            <person name="Nolan M."/>
            <person name="Lucas S."/>
            <person name="Hammon N."/>
            <person name="Deshpande S."/>
            <person name="Cheng J.F."/>
            <person name="Tapia R."/>
            <person name="Goodwin L."/>
            <person name="Pitluck S."/>
            <person name="Huntemann M."/>
            <person name="Liolios K."/>
            <person name="Ivanova N."/>
            <person name="Pagani I."/>
            <person name="Mavromatis K."/>
            <person name="Ovchinikova G."/>
            <person name="Pati A."/>
            <person name="Chen A."/>
            <person name="Palaniappan K."/>
            <person name="Land M."/>
            <person name="Hauser L."/>
            <person name="Brambilla E.M."/>
            <person name="Rohde M."/>
            <person name="Spring S."/>
            <person name="Sikorski J."/>
            <person name="Goker M."/>
            <person name="Woyke T."/>
            <person name="Bristow J."/>
            <person name="Eisen J.A."/>
            <person name="Markowitz V."/>
            <person name="Hugenholtz P."/>
            <person name="Kyrpides N.C."/>
            <person name="Klenk H.P."/>
            <person name="Detter J.C."/>
        </authorList>
    </citation>
    <scope>NUCLEOTIDE SEQUENCE [LARGE SCALE GENOMIC DNA]</scope>
    <source>
        <strain evidence="2">DSM 8271 / FlGlyR</strain>
    </source>
</reference>
<dbReference type="PANTHER" id="PTHR30105">
    <property type="entry name" value="UNCHARACTERIZED YIBQ-RELATED"/>
    <property type="match status" value="1"/>
</dbReference>
<dbReference type="AlphaFoldDB" id="F0SXL5"/>
<gene>
    <name evidence="1" type="ordered locus">Sgly_1548</name>
</gene>
<dbReference type="Proteomes" id="UP000007488">
    <property type="component" value="Chromosome"/>
</dbReference>
<dbReference type="Gene3D" id="3.20.20.370">
    <property type="entry name" value="Glycoside hydrolase/deacetylase"/>
    <property type="match status" value="1"/>
</dbReference>
<reference evidence="2" key="2">
    <citation type="submission" date="2011-02" db="EMBL/GenBank/DDBJ databases">
        <title>The complete genome of Syntrophobotulus glycolicus DSM 8271.</title>
        <authorList>
            <person name="Lucas S."/>
            <person name="Copeland A."/>
            <person name="Lapidus A."/>
            <person name="Bruce D."/>
            <person name="Goodwin L."/>
            <person name="Pitluck S."/>
            <person name="Kyrpides N."/>
            <person name="Mavromatis K."/>
            <person name="Pagani I."/>
            <person name="Ivanova N."/>
            <person name="Mikhailova N."/>
            <person name="Chertkov O."/>
            <person name="Held B."/>
            <person name="Detter J.C."/>
            <person name="Tapia R."/>
            <person name="Han C."/>
            <person name="Land M."/>
            <person name="Hauser L."/>
            <person name="Markowitz V."/>
            <person name="Cheng J.-F."/>
            <person name="Hugenholtz P."/>
            <person name="Woyke T."/>
            <person name="Wu D."/>
            <person name="Spring S."/>
            <person name="Schroeder M."/>
            <person name="Brambilla E."/>
            <person name="Klenk H.-P."/>
            <person name="Eisen J.A."/>
        </authorList>
    </citation>
    <scope>NUCLEOTIDE SEQUENCE [LARGE SCALE GENOMIC DNA]</scope>
    <source>
        <strain evidence="2">DSM 8271 / FlGlyR</strain>
    </source>
</reference>
<dbReference type="GO" id="GO:0005975">
    <property type="term" value="P:carbohydrate metabolic process"/>
    <property type="evidence" value="ECO:0007669"/>
    <property type="project" value="InterPro"/>
</dbReference>
<dbReference type="RefSeq" id="WP_013624718.1">
    <property type="nucleotide sequence ID" value="NC_015172.1"/>
</dbReference>
<dbReference type="InterPro" id="IPR011330">
    <property type="entry name" value="Glyco_hydro/deAcase_b/a-brl"/>
</dbReference>
<proteinExistence type="predicted"/>
<protein>
    <recommendedName>
        <fullName evidence="3">Divergent polysaccharide deacetylase</fullName>
    </recommendedName>
</protein>
<dbReference type="SUPFAM" id="SSF88713">
    <property type="entry name" value="Glycoside hydrolase/deacetylase"/>
    <property type="match status" value="1"/>
</dbReference>
<dbReference type="EMBL" id="CP002547">
    <property type="protein sequence ID" value="ADY55848.1"/>
    <property type="molecule type" value="Genomic_DNA"/>
</dbReference>
<accession>F0SXL5</accession>
<dbReference type="eggNOG" id="COG2861">
    <property type="taxonomic scope" value="Bacteria"/>
</dbReference>
<evidence type="ECO:0000313" key="1">
    <source>
        <dbReference type="EMBL" id="ADY55848.1"/>
    </source>
</evidence>
<dbReference type="HOGENOM" id="CLU_041643_2_1_9"/>